<dbReference type="Proteomes" id="UP000050398">
    <property type="component" value="Unassembled WGS sequence"/>
</dbReference>
<organism evidence="3 4">
    <name type="scientific">Rossellomorea vietnamensis</name>
    <dbReference type="NCBI Taxonomy" id="218284"/>
    <lineage>
        <taxon>Bacteria</taxon>
        <taxon>Bacillati</taxon>
        <taxon>Bacillota</taxon>
        <taxon>Bacilli</taxon>
        <taxon>Bacillales</taxon>
        <taxon>Bacillaceae</taxon>
        <taxon>Rossellomorea</taxon>
    </lineage>
</organism>
<dbReference type="Pfam" id="PF02469">
    <property type="entry name" value="Fasciclin"/>
    <property type="match status" value="1"/>
</dbReference>
<feature type="domain" description="FAS1" evidence="2">
    <location>
        <begin position="33"/>
        <end position="163"/>
    </location>
</feature>
<evidence type="ECO:0000256" key="1">
    <source>
        <dbReference type="SAM" id="SignalP"/>
    </source>
</evidence>
<sequence length="166" mass="17784">MKNKTFALMMVVFMAFLTLSNGVSANEGGTPATKDIVDTAVEAGQFKTLAAALEKAGLVETLKGEGPYTVFAPTDAAFEKLLKKLGITAEELLAREDLKQILLYHVLSGKVMSTDLKDGQKAETLANKTVDIKLNPVRVNNANVVKADIQASNGVIHVIDEVLLPE</sequence>
<dbReference type="PANTHER" id="PTHR10900:SF77">
    <property type="entry name" value="FI19380P1"/>
    <property type="match status" value="1"/>
</dbReference>
<accession>A0A0P6WQ08</accession>
<dbReference type="RefSeq" id="WP_082386408.1">
    <property type="nucleotide sequence ID" value="NZ_LIXZ01000015.1"/>
</dbReference>
<dbReference type="PATRIC" id="fig|218284.4.peg.1465"/>
<evidence type="ECO:0000313" key="3">
    <source>
        <dbReference type="EMBL" id="KPL58425.1"/>
    </source>
</evidence>
<reference evidence="3 4" key="1">
    <citation type="submission" date="2015-08" db="EMBL/GenBank/DDBJ databases">
        <title>Draft Genome Sequence of Bacillus vietnamensis UCD-SED5.</title>
        <authorList>
            <person name="Lee R.D."/>
            <person name="Jospin G."/>
            <person name="Lang J.M."/>
            <person name="Coil D.A."/>
            <person name="Eisen J.A."/>
        </authorList>
    </citation>
    <scope>NUCLEOTIDE SEQUENCE [LARGE SCALE GENOMIC DNA]</scope>
    <source>
        <strain evidence="3 4">UCD-SED5</strain>
    </source>
</reference>
<keyword evidence="1" id="KW-0732">Signal</keyword>
<proteinExistence type="predicted"/>
<dbReference type="InterPro" id="IPR000782">
    <property type="entry name" value="FAS1_domain"/>
</dbReference>
<evidence type="ECO:0000259" key="2">
    <source>
        <dbReference type="PROSITE" id="PS50213"/>
    </source>
</evidence>
<dbReference type="SMART" id="SM00554">
    <property type="entry name" value="FAS1"/>
    <property type="match status" value="1"/>
</dbReference>
<dbReference type="EMBL" id="LIXZ01000015">
    <property type="protein sequence ID" value="KPL58425.1"/>
    <property type="molecule type" value="Genomic_DNA"/>
</dbReference>
<dbReference type="PROSITE" id="PS50213">
    <property type="entry name" value="FAS1"/>
    <property type="match status" value="1"/>
</dbReference>
<protein>
    <submittedName>
        <fullName evidence="3">Nex18 symbiotically induced protein</fullName>
    </submittedName>
</protein>
<dbReference type="AlphaFoldDB" id="A0A0P6WQ08"/>
<feature type="signal peptide" evidence="1">
    <location>
        <begin position="1"/>
        <end position="25"/>
    </location>
</feature>
<feature type="chain" id="PRO_5006132563" evidence="1">
    <location>
        <begin position="26"/>
        <end position="166"/>
    </location>
</feature>
<evidence type="ECO:0000313" key="4">
    <source>
        <dbReference type="Proteomes" id="UP000050398"/>
    </source>
</evidence>
<dbReference type="Gene3D" id="2.30.180.10">
    <property type="entry name" value="FAS1 domain"/>
    <property type="match status" value="1"/>
</dbReference>
<name>A0A0P6WQ08_9BACI</name>
<dbReference type="InterPro" id="IPR036378">
    <property type="entry name" value="FAS1_dom_sf"/>
</dbReference>
<dbReference type="SUPFAM" id="SSF82153">
    <property type="entry name" value="FAS1 domain"/>
    <property type="match status" value="1"/>
</dbReference>
<comment type="caution">
    <text evidence="3">The sequence shown here is derived from an EMBL/GenBank/DDBJ whole genome shotgun (WGS) entry which is preliminary data.</text>
</comment>
<dbReference type="GO" id="GO:0005615">
    <property type="term" value="C:extracellular space"/>
    <property type="evidence" value="ECO:0007669"/>
    <property type="project" value="TreeGrafter"/>
</dbReference>
<dbReference type="InterPro" id="IPR050904">
    <property type="entry name" value="Adhesion/Biosynth-related"/>
</dbReference>
<dbReference type="OrthoDB" id="9800666at2"/>
<gene>
    <name evidence="3" type="ORF">AM506_16320</name>
</gene>
<dbReference type="FunFam" id="2.30.180.10:FF:000032">
    <property type="entry name" value="Fasciclin domain-containing protein, putative"/>
    <property type="match status" value="1"/>
</dbReference>
<dbReference type="PANTHER" id="PTHR10900">
    <property type="entry name" value="PERIOSTIN-RELATED"/>
    <property type="match status" value="1"/>
</dbReference>